<dbReference type="PANTHER" id="PTHR31672:SF13">
    <property type="entry name" value="F-BOX PROTEIN CPR30-LIKE"/>
    <property type="match status" value="1"/>
</dbReference>
<dbReference type="PANTHER" id="PTHR31672">
    <property type="entry name" value="BNACNNG10540D PROTEIN"/>
    <property type="match status" value="1"/>
</dbReference>
<accession>A0A2K3LUX9</accession>
<dbReference type="PROSITE" id="PS50181">
    <property type="entry name" value="FBOX"/>
    <property type="match status" value="1"/>
</dbReference>
<organism evidence="2 3">
    <name type="scientific">Trifolium pratense</name>
    <name type="common">Red clover</name>
    <dbReference type="NCBI Taxonomy" id="57577"/>
    <lineage>
        <taxon>Eukaryota</taxon>
        <taxon>Viridiplantae</taxon>
        <taxon>Streptophyta</taxon>
        <taxon>Embryophyta</taxon>
        <taxon>Tracheophyta</taxon>
        <taxon>Spermatophyta</taxon>
        <taxon>Magnoliopsida</taxon>
        <taxon>eudicotyledons</taxon>
        <taxon>Gunneridae</taxon>
        <taxon>Pentapetalae</taxon>
        <taxon>rosids</taxon>
        <taxon>fabids</taxon>
        <taxon>Fabales</taxon>
        <taxon>Fabaceae</taxon>
        <taxon>Papilionoideae</taxon>
        <taxon>50 kb inversion clade</taxon>
        <taxon>NPAAA clade</taxon>
        <taxon>Hologalegina</taxon>
        <taxon>IRL clade</taxon>
        <taxon>Trifolieae</taxon>
        <taxon>Trifolium</taxon>
    </lineage>
</organism>
<comment type="caution">
    <text evidence="2">The sequence shown here is derived from an EMBL/GenBank/DDBJ whole genome shotgun (WGS) entry which is preliminary data.</text>
</comment>
<dbReference type="InterPro" id="IPR036047">
    <property type="entry name" value="F-box-like_dom_sf"/>
</dbReference>
<dbReference type="Proteomes" id="UP000236291">
    <property type="component" value="Unassembled WGS sequence"/>
</dbReference>
<feature type="domain" description="F-box" evidence="1">
    <location>
        <begin position="16"/>
        <end position="61"/>
    </location>
</feature>
<gene>
    <name evidence="2" type="ORF">L195_g038338</name>
</gene>
<sequence>MDVSRFQSRRRPTNALSSTTILPNDLITKAFSCLPVKSLMRLRCMSKFYNSLISTPFFIKMHLRHSSRNPHLAIASKQIFPCLRFIVPISKILENNLINFPFCLPYQLSVNEQCCWLKFYNPATKVESKELAYFEDHFNDSYFFTSLNLPSERSGVYFNGYVYWLALKNCVRVNMAFESNGITIDQFVIMSLDLSTETHMELLPPQGFHEVPDLEPTICVLKDSLCFCHDFKQTHFVIWKMEKFGVVVSWTQLVKISYDDQNLLSIFSWLPLHISEDNNTLILANMQAHSAMIYNLEENSVEMLSNEPLWAFSTEPVGSLFHLNLKKRQMKL</sequence>
<dbReference type="EMBL" id="ASHM01041742">
    <property type="protein sequence ID" value="PNX82309.1"/>
    <property type="molecule type" value="Genomic_DNA"/>
</dbReference>
<dbReference type="InterPro" id="IPR050796">
    <property type="entry name" value="SCF_F-box_component"/>
</dbReference>
<dbReference type="SUPFAM" id="SSF81383">
    <property type="entry name" value="F-box domain"/>
    <property type="match status" value="1"/>
</dbReference>
<dbReference type="InterPro" id="IPR006527">
    <property type="entry name" value="F-box-assoc_dom_typ1"/>
</dbReference>
<protein>
    <submittedName>
        <fullName evidence="2">F-box/kelch-repeat protein</fullName>
    </submittedName>
</protein>
<evidence type="ECO:0000259" key="1">
    <source>
        <dbReference type="PROSITE" id="PS50181"/>
    </source>
</evidence>
<reference evidence="2 3" key="1">
    <citation type="journal article" date="2014" name="Am. J. Bot.">
        <title>Genome assembly and annotation for red clover (Trifolium pratense; Fabaceae).</title>
        <authorList>
            <person name="Istvanek J."/>
            <person name="Jaros M."/>
            <person name="Krenek A."/>
            <person name="Repkova J."/>
        </authorList>
    </citation>
    <scope>NUCLEOTIDE SEQUENCE [LARGE SCALE GENOMIC DNA]</scope>
    <source>
        <strain evidence="3">cv. Tatra</strain>
        <tissue evidence="2">Young leaves</tissue>
    </source>
</reference>
<reference evidence="2 3" key="2">
    <citation type="journal article" date="2017" name="Front. Plant Sci.">
        <title>Gene Classification and Mining of Molecular Markers Useful in Red Clover (Trifolium pratense) Breeding.</title>
        <authorList>
            <person name="Istvanek J."/>
            <person name="Dluhosova J."/>
            <person name="Dluhos P."/>
            <person name="Patkova L."/>
            <person name="Nedelnik J."/>
            <person name="Repkova J."/>
        </authorList>
    </citation>
    <scope>NUCLEOTIDE SEQUENCE [LARGE SCALE GENOMIC DNA]</scope>
    <source>
        <strain evidence="3">cv. Tatra</strain>
        <tissue evidence="2">Young leaves</tissue>
    </source>
</reference>
<evidence type="ECO:0000313" key="2">
    <source>
        <dbReference type="EMBL" id="PNX82309.1"/>
    </source>
</evidence>
<name>A0A2K3LUX9_TRIPR</name>
<dbReference type="AlphaFoldDB" id="A0A2K3LUX9"/>
<proteinExistence type="predicted"/>
<evidence type="ECO:0000313" key="3">
    <source>
        <dbReference type="Proteomes" id="UP000236291"/>
    </source>
</evidence>
<dbReference type="Pfam" id="PF00646">
    <property type="entry name" value="F-box"/>
    <property type="match status" value="1"/>
</dbReference>
<dbReference type="Pfam" id="PF07734">
    <property type="entry name" value="FBA_1"/>
    <property type="match status" value="1"/>
</dbReference>
<dbReference type="ExpressionAtlas" id="A0A2K3LUX9">
    <property type="expression patterns" value="baseline"/>
</dbReference>
<dbReference type="InterPro" id="IPR001810">
    <property type="entry name" value="F-box_dom"/>
</dbReference>
<dbReference type="Gene3D" id="1.20.1280.50">
    <property type="match status" value="1"/>
</dbReference>